<evidence type="ECO:0000313" key="4">
    <source>
        <dbReference type="Proteomes" id="UP001165679"/>
    </source>
</evidence>
<feature type="domain" description="TadE-like" evidence="2">
    <location>
        <begin position="7"/>
        <end position="49"/>
    </location>
</feature>
<feature type="transmembrane region" description="Helical" evidence="1">
    <location>
        <begin position="15"/>
        <end position="36"/>
    </location>
</feature>
<proteinExistence type="predicted"/>
<dbReference type="Proteomes" id="UP001165679">
    <property type="component" value="Unassembled WGS sequence"/>
</dbReference>
<organism evidence="3 4">
    <name type="scientific">Limobrevibacterium gyesilva</name>
    <dbReference type="NCBI Taxonomy" id="2991712"/>
    <lineage>
        <taxon>Bacteria</taxon>
        <taxon>Pseudomonadati</taxon>
        <taxon>Pseudomonadota</taxon>
        <taxon>Alphaproteobacteria</taxon>
        <taxon>Acetobacterales</taxon>
        <taxon>Acetobacteraceae</taxon>
        <taxon>Limobrevibacterium</taxon>
    </lineage>
</organism>
<accession>A0AA41YN61</accession>
<evidence type="ECO:0000259" key="2">
    <source>
        <dbReference type="Pfam" id="PF07811"/>
    </source>
</evidence>
<evidence type="ECO:0000256" key="1">
    <source>
        <dbReference type="SAM" id="Phobius"/>
    </source>
</evidence>
<reference evidence="3" key="1">
    <citation type="submission" date="2022-09" db="EMBL/GenBank/DDBJ databases">
        <title>Rhodovastum sp. nov. RN2-1 isolated from soil in Seongnam, South Korea.</title>
        <authorList>
            <person name="Le N.T."/>
        </authorList>
    </citation>
    <scope>NUCLEOTIDE SEQUENCE</scope>
    <source>
        <strain evidence="3">RN2-1</strain>
    </source>
</reference>
<keyword evidence="1" id="KW-0812">Transmembrane</keyword>
<keyword evidence="4" id="KW-1185">Reference proteome</keyword>
<gene>
    <name evidence="3" type="ORF">OL599_12685</name>
</gene>
<dbReference type="AlphaFoldDB" id="A0AA41YN61"/>
<dbReference type="RefSeq" id="WP_264714143.1">
    <property type="nucleotide sequence ID" value="NZ_JAPDNT010000008.1"/>
</dbReference>
<dbReference type="InterPro" id="IPR012495">
    <property type="entry name" value="TadE-like_dom"/>
</dbReference>
<dbReference type="EMBL" id="JAPDNT010000008">
    <property type="protein sequence ID" value="MCW3475432.1"/>
    <property type="molecule type" value="Genomic_DNA"/>
</dbReference>
<reference evidence="3" key="2">
    <citation type="submission" date="2022-10" db="EMBL/GenBank/DDBJ databases">
        <authorList>
            <person name="Trinh H.N."/>
        </authorList>
    </citation>
    <scope>NUCLEOTIDE SEQUENCE</scope>
    <source>
        <strain evidence="3">RN2-1</strain>
    </source>
</reference>
<protein>
    <submittedName>
        <fullName evidence="3">Pilus assembly protein</fullName>
    </submittedName>
</protein>
<dbReference type="Pfam" id="PF07811">
    <property type="entry name" value="TadE"/>
    <property type="match status" value="1"/>
</dbReference>
<evidence type="ECO:0000313" key="3">
    <source>
        <dbReference type="EMBL" id="MCW3475432.1"/>
    </source>
</evidence>
<name>A0AA41YN61_9PROT</name>
<comment type="caution">
    <text evidence="3">The sequence shown here is derived from an EMBL/GenBank/DDBJ whole genome shotgun (WGS) entry which is preliminary data.</text>
</comment>
<keyword evidence="1" id="KW-1133">Transmembrane helix</keyword>
<keyword evidence="1" id="KW-0472">Membrane</keyword>
<sequence length="131" mass="13542">MPAHRKGTTTLEFALIGPTLLLIVFFIMGAALLLWAKGTLQMAASQTARCTAIGSTNCTDAKAYAVSLITTWGAGAIIPSIDVSVQSNNSCNNMLGHFSKVTISTGSGIAWFVPQLSGKALTASACYPSGT</sequence>